<evidence type="ECO:0000259" key="3">
    <source>
        <dbReference type="Pfam" id="PF25221"/>
    </source>
</evidence>
<organism evidence="4 5">
    <name type="scientific">Ancylomarina longa</name>
    <dbReference type="NCBI Taxonomy" id="2487017"/>
    <lineage>
        <taxon>Bacteria</taxon>
        <taxon>Pseudomonadati</taxon>
        <taxon>Bacteroidota</taxon>
        <taxon>Bacteroidia</taxon>
        <taxon>Marinilabiliales</taxon>
        <taxon>Marinifilaceae</taxon>
        <taxon>Ancylomarina</taxon>
    </lineage>
</organism>
<dbReference type="Pfam" id="PF13387">
    <property type="entry name" value="Lnb_N"/>
    <property type="match status" value="1"/>
</dbReference>
<name>A0A434AF34_9BACT</name>
<keyword evidence="1" id="KW-1133">Transmembrane helix</keyword>
<dbReference type="OrthoDB" id="319167at2"/>
<feature type="domain" description="Lnb N-terminal periplasmic" evidence="2">
    <location>
        <begin position="31"/>
        <end position="170"/>
    </location>
</feature>
<feature type="transmembrane region" description="Helical" evidence="1">
    <location>
        <begin position="321"/>
        <end position="337"/>
    </location>
</feature>
<evidence type="ECO:0000313" key="5">
    <source>
        <dbReference type="Proteomes" id="UP000282985"/>
    </source>
</evidence>
<dbReference type="Pfam" id="PF25221">
    <property type="entry name" value="5TMH_Lnb"/>
    <property type="match status" value="1"/>
</dbReference>
<protein>
    <submittedName>
        <fullName evidence="4">DUF4105 domain-containing protein</fullName>
    </submittedName>
</protein>
<dbReference type="InterPro" id="IPR025178">
    <property type="entry name" value="Lnb_N"/>
</dbReference>
<sequence length="397" mass="46262">MKQRSTLLSLLILITIILFGKQEGFGRDLSNKAEISILTCSPGDELYSQFGHSAIRVNDPVNQLDLVFNYGTFDFNTPNFYMKFARGKLNYMLSYTSYNRFKKEYIYENRGIIEQKLNLDQKSIQNLFNALAKNYQPENRFYQYDFLFDNCSTRIRDIIEANTSQTIKFEQSTTTDKTFWNLLDPYMENSRWIFLGIHLALGLPCDSKAAPYQYMFLPDHLMSAFDQAKISNENKTPLVKSTQTVLKPRLQIHGTKFIERPAVVFSIIAIIGFLLSIYYYNKQGNLFAFDIFLFGATGLLGWVILFLWFLTDHQATGPNLNILWAFPFHFPMVLFLLKKKKNRLRIYFLCNSILLLITLSLWKFIPQSLPNEILPLVALLLFRSLYISKKLKSINIQ</sequence>
<feature type="domain" description="Lnb-like transmembrane" evidence="3">
    <location>
        <begin position="259"/>
        <end position="388"/>
    </location>
</feature>
<reference evidence="4 5" key="1">
    <citation type="submission" date="2018-11" db="EMBL/GenBank/DDBJ databases">
        <title>Parancylomarina longa gen. nov., sp. nov., isolated from sediments of southern Okinawa.</title>
        <authorList>
            <person name="Fu T."/>
        </authorList>
    </citation>
    <scope>NUCLEOTIDE SEQUENCE [LARGE SCALE GENOMIC DNA]</scope>
    <source>
        <strain evidence="4 5">T3-2 S1-C</strain>
    </source>
</reference>
<keyword evidence="5" id="KW-1185">Reference proteome</keyword>
<keyword evidence="1" id="KW-0812">Transmembrane</keyword>
<dbReference type="RefSeq" id="WP_127344885.1">
    <property type="nucleotide sequence ID" value="NZ_RJJX01000032.1"/>
</dbReference>
<feature type="transmembrane region" description="Helical" evidence="1">
    <location>
        <begin position="287"/>
        <end position="309"/>
    </location>
</feature>
<evidence type="ECO:0000259" key="2">
    <source>
        <dbReference type="Pfam" id="PF13387"/>
    </source>
</evidence>
<accession>A0A434AF34</accession>
<comment type="caution">
    <text evidence="4">The sequence shown here is derived from an EMBL/GenBank/DDBJ whole genome shotgun (WGS) entry which is preliminary data.</text>
</comment>
<feature type="transmembrane region" description="Helical" evidence="1">
    <location>
        <begin position="262"/>
        <end position="280"/>
    </location>
</feature>
<dbReference type="InterPro" id="IPR057436">
    <property type="entry name" value="5TMH_Lnb"/>
</dbReference>
<dbReference type="Proteomes" id="UP000282985">
    <property type="component" value="Unassembled WGS sequence"/>
</dbReference>
<evidence type="ECO:0000256" key="1">
    <source>
        <dbReference type="SAM" id="Phobius"/>
    </source>
</evidence>
<keyword evidence="1" id="KW-0472">Membrane</keyword>
<feature type="transmembrane region" description="Helical" evidence="1">
    <location>
        <begin position="344"/>
        <end position="362"/>
    </location>
</feature>
<proteinExistence type="predicted"/>
<dbReference type="AlphaFoldDB" id="A0A434AF34"/>
<evidence type="ECO:0000313" key="4">
    <source>
        <dbReference type="EMBL" id="RUT72984.1"/>
    </source>
</evidence>
<dbReference type="EMBL" id="RJJX01000032">
    <property type="protein sequence ID" value="RUT72984.1"/>
    <property type="molecule type" value="Genomic_DNA"/>
</dbReference>
<gene>
    <name evidence="4" type="ORF">DLK05_15550</name>
</gene>